<dbReference type="PANTHER" id="PTHR21310:SF15">
    <property type="entry name" value="AMINOGLYCOSIDE PHOSPHOTRANSFERASE DOMAIN-CONTAINING PROTEIN"/>
    <property type="match status" value="1"/>
</dbReference>
<sequence>MCWTCRKFFCSDHKNDPEHLCCTIPYDDDGQRVRDEITKAAEIEIFERTIRGLDAKLIVQQAQSLRPGHTCTFELPTVLQSGPEEYSMFNYHFPLEFDDGIKWLVRARRASWEVPPLEVQLLVDECEVTTMRVLKAAGASVPNAWLPRQIDVHDKKAVHRTSYIFVEFLEGRPLITNAAPLTTGTIIEELASRLINDMARHHQAISRIRIDPQQAGIGSLYQNHEGTPRYKIGPFTVASIMMIPDPPYFFGPFKTNKERYLRRIDMSLHWIMHDSFLLLDPVGKFLSLLEVWDLVEGNEELGKEETEVYIKHGDDKNDQYMLREDGSLVGLIDWEWAYVTTKAEAFCAPVGLYLTPAYINGNDDLSKEEHLLIAAHERLGRPDLADCVRNGRIYHRLDDSLTYFDPYGPKLEAVNAIRRTFLGDKAGMPFQTHDEWKKSALEKYGKNEHVQELIRRYGERFRKKKVEDTVDSSVEHQHQTEEEEDIVDNDRRH</sequence>
<dbReference type="SUPFAM" id="SSF56112">
    <property type="entry name" value="Protein kinase-like (PK-like)"/>
    <property type="match status" value="1"/>
</dbReference>
<dbReference type="RefSeq" id="XP_031859381.1">
    <property type="nucleotide sequence ID" value="XM_032006360.1"/>
</dbReference>
<dbReference type="EMBL" id="CP144054">
    <property type="protein sequence ID" value="WWD18192.1"/>
    <property type="molecule type" value="Genomic_DNA"/>
</dbReference>
<keyword evidence="3" id="KW-1185">Reference proteome</keyword>
<evidence type="ECO:0000313" key="3">
    <source>
        <dbReference type="Proteomes" id="UP000322225"/>
    </source>
</evidence>
<feature type="region of interest" description="Disordered" evidence="1">
    <location>
        <begin position="466"/>
        <end position="493"/>
    </location>
</feature>
<dbReference type="Proteomes" id="UP000322225">
    <property type="component" value="Chromosome 4"/>
</dbReference>
<dbReference type="KEGG" id="ksn:43590518"/>
<evidence type="ECO:0000313" key="2">
    <source>
        <dbReference type="EMBL" id="WWD18192.1"/>
    </source>
</evidence>
<organism evidence="2 3">
    <name type="scientific">Kwoniella shandongensis</name>
    <dbReference type="NCBI Taxonomy" id="1734106"/>
    <lineage>
        <taxon>Eukaryota</taxon>
        <taxon>Fungi</taxon>
        <taxon>Dikarya</taxon>
        <taxon>Basidiomycota</taxon>
        <taxon>Agaricomycotina</taxon>
        <taxon>Tremellomycetes</taxon>
        <taxon>Tremellales</taxon>
        <taxon>Cryptococcaceae</taxon>
        <taxon>Kwoniella</taxon>
    </lineage>
</organism>
<reference evidence="2" key="2">
    <citation type="submission" date="2024-01" db="EMBL/GenBank/DDBJ databases">
        <title>Comparative genomics of Cryptococcus and Kwoniella reveals pathogenesis evolution and contrasting modes of karyotype evolution via chromosome fusion or intercentromeric recombination.</title>
        <authorList>
            <person name="Coelho M.A."/>
            <person name="David-Palma M."/>
            <person name="Shea T."/>
            <person name="Bowers K."/>
            <person name="McGinley-Smith S."/>
            <person name="Mohammad A.W."/>
            <person name="Gnirke A."/>
            <person name="Yurkov A.M."/>
            <person name="Nowrousian M."/>
            <person name="Sun S."/>
            <person name="Cuomo C.A."/>
            <person name="Heitman J."/>
        </authorList>
    </citation>
    <scope>NUCLEOTIDE SEQUENCE</scope>
    <source>
        <strain evidence="2">CBS 12478</strain>
    </source>
</reference>
<dbReference type="PANTHER" id="PTHR21310">
    <property type="entry name" value="AMINOGLYCOSIDE PHOSPHOTRANSFERASE-RELATED-RELATED"/>
    <property type="match status" value="1"/>
</dbReference>
<reference evidence="2" key="1">
    <citation type="submission" date="2017-08" db="EMBL/GenBank/DDBJ databases">
        <authorList>
            <person name="Cuomo C."/>
            <person name="Billmyre B."/>
            <person name="Heitman J."/>
        </authorList>
    </citation>
    <scope>NUCLEOTIDE SEQUENCE</scope>
    <source>
        <strain evidence="2">CBS 12478</strain>
    </source>
</reference>
<protein>
    <submittedName>
        <fullName evidence="2">Uncharacterized protein</fullName>
    </submittedName>
</protein>
<feature type="compositionally biased region" description="Basic and acidic residues" evidence="1">
    <location>
        <begin position="466"/>
        <end position="480"/>
    </location>
</feature>
<proteinExistence type="predicted"/>
<dbReference type="AlphaFoldDB" id="A0A5M6BUN6"/>
<dbReference type="InterPro" id="IPR011009">
    <property type="entry name" value="Kinase-like_dom_sf"/>
</dbReference>
<name>A0A5M6BUN6_9TREE</name>
<gene>
    <name evidence="2" type="ORF">CI109_102641</name>
</gene>
<evidence type="ECO:0000256" key="1">
    <source>
        <dbReference type="SAM" id="MobiDB-lite"/>
    </source>
</evidence>
<dbReference type="OrthoDB" id="2561803at2759"/>
<dbReference type="InterPro" id="IPR051678">
    <property type="entry name" value="AGP_Transferase"/>
</dbReference>
<dbReference type="GeneID" id="43590518"/>
<accession>A0A5M6BUN6</accession>